<dbReference type="RefSeq" id="WP_071502959.1">
    <property type="nucleotide sequence ID" value="NZ_MORL01000004.1"/>
</dbReference>
<comment type="caution">
    <text evidence="4">The sequence shown here is derived from an EMBL/GenBank/DDBJ whole genome shotgun (WGS) entry which is preliminary data.</text>
</comment>
<dbReference type="PANTHER" id="PTHR44591">
    <property type="entry name" value="STRESS RESPONSE REGULATOR PROTEIN 1"/>
    <property type="match status" value="1"/>
</dbReference>
<feature type="domain" description="Response regulatory" evidence="3">
    <location>
        <begin position="4"/>
        <end position="120"/>
    </location>
</feature>
<dbReference type="AlphaFoldDB" id="A0A1S2VKG4"/>
<protein>
    <recommendedName>
        <fullName evidence="3">Response regulatory domain-containing protein</fullName>
    </recommendedName>
</protein>
<dbReference type="SUPFAM" id="SSF52172">
    <property type="entry name" value="CheY-like"/>
    <property type="match status" value="1"/>
</dbReference>
<dbReference type="InterPro" id="IPR011006">
    <property type="entry name" value="CheY-like_superfamily"/>
</dbReference>
<dbReference type="GO" id="GO:0000160">
    <property type="term" value="P:phosphorelay signal transduction system"/>
    <property type="evidence" value="ECO:0007669"/>
    <property type="project" value="InterPro"/>
</dbReference>
<dbReference type="Proteomes" id="UP000181790">
    <property type="component" value="Unassembled WGS sequence"/>
</dbReference>
<dbReference type="InterPro" id="IPR050595">
    <property type="entry name" value="Bact_response_regulator"/>
</dbReference>
<keyword evidence="5" id="KW-1185">Reference proteome</keyword>
<organism evidence="4 5">
    <name type="scientific">Arsenicibacter rosenii</name>
    <dbReference type="NCBI Taxonomy" id="1750698"/>
    <lineage>
        <taxon>Bacteria</taxon>
        <taxon>Pseudomonadati</taxon>
        <taxon>Bacteroidota</taxon>
        <taxon>Cytophagia</taxon>
        <taxon>Cytophagales</taxon>
        <taxon>Spirosomataceae</taxon>
        <taxon>Arsenicibacter</taxon>
    </lineage>
</organism>
<sequence>MKPTVVVVDDNEMIQMLLQNYLSSEYNVQAYSDASGALYAIDHGVQTDVIVTDLSMPGVDGQELLHKIKNDPKHSHIPVLILSGNEKSEVRINCLMDGAEDFIQKPFHPEEVKIRIKRVLN</sequence>
<dbReference type="EMBL" id="MORL01000004">
    <property type="protein sequence ID" value="OIN59277.1"/>
    <property type="molecule type" value="Genomic_DNA"/>
</dbReference>
<evidence type="ECO:0000256" key="2">
    <source>
        <dbReference type="PROSITE-ProRule" id="PRU00169"/>
    </source>
</evidence>
<gene>
    <name evidence="4" type="ORF">BLX24_09830</name>
</gene>
<accession>A0A1S2VKG4</accession>
<feature type="modified residue" description="4-aspartylphosphate" evidence="2">
    <location>
        <position position="53"/>
    </location>
</feature>
<proteinExistence type="predicted"/>
<reference evidence="4 5" key="1">
    <citation type="submission" date="2016-10" db="EMBL/GenBank/DDBJ databases">
        <title>Arsenicibacter rosenii gen. nov., sp. nov., an efficient arsenic-methylating bacterium isolated from an arsenic-contaminated paddy soil.</title>
        <authorList>
            <person name="Huang K."/>
        </authorList>
    </citation>
    <scope>NUCLEOTIDE SEQUENCE [LARGE SCALE GENOMIC DNA]</scope>
    <source>
        <strain evidence="4 5">SM-1</strain>
    </source>
</reference>
<dbReference type="InterPro" id="IPR001789">
    <property type="entry name" value="Sig_transdc_resp-reg_receiver"/>
</dbReference>
<evidence type="ECO:0000313" key="5">
    <source>
        <dbReference type="Proteomes" id="UP000181790"/>
    </source>
</evidence>
<dbReference type="Pfam" id="PF00072">
    <property type="entry name" value="Response_reg"/>
    <property type="match status" value="1"/>
</dbReference>
<name>A0A1S2VKG4_9BACT</name>
<keyword evidence="1 2" id="KW-0597">Phosphoprotein</keyword>
<dbReference type="OrthoDB" id="9789181at2"/>
<evidence type="ECO:0000256" key="1">
    <source>
        <dbReference type="ARBA" id="ARBA00022553"/>
    </source>
</evidence>
<dbReference type="PANTHER" id="PTHR44591:SF3">
    <property type="entry name" value="RESPONSE REGULATORY DOMAIN-CONTAINING PROTEIN"/>
    <property type="match status" value="1"/>
</dbReference>
<dbReference type="PROSITE" id="PS50110">
    <property type="entry name" value="RESPONSE_REGULATORY"/>
    <property type="match status" value="1"/>
</dbReference>
<evidence type="ECO:0000259" key="3">
    <source>
        <dbReference type="PROSITE" id="PS50110"/>
    </source>
</evidence>
<dbReference type="SMART" id="SM00448">
    <property type="entry name" value="REC"/>
    <property type="match status" value="1"/>
</dbReference>
<dbReference type="Gene3D" id="3.40.50.2300">
    <property type="match status" value="1"/>
</dbReference>
<evidence type="ECO:0000313" key="4">
    <source>
        <dbReference type="EMBL" id="OIN59277.1"/>
    </source>
</evidence>